<dbReference type="GO" id="GO:0005737">
    <property type="term" value="C:cytoplasm"/>
    <property type="evidence" value="ECO:0007669"/>
    <property type="project" value="TreeGrafter"/>
</dbReference>
<dbReference type="SMART" id="SM00382">
    <property type="entry name" value="AAA"/>
    <property type="match status" value="2"/>
</dbReference>
<reference evidence="4" key="1">
    <citation type="journal article" date="2020" name="bioRxiv">
        <title>Chromosome-level reference genome of the European wasp spider Argiope bruennichi: a resource for studies on range expansion and evolutionary adaptation.</title>
        <authorList>
            <person name="Sheffer M.M."/>
            <person name="Hoppe A."/>
            <person name="Krehenwinkel H."/>
            <person name="Uhl G."/>
            <person name="Kuss A.W."/>
            <person name="Jensen L."/>
            <person name="Jensen C."/>
            <person name="Gillespie R.G."/>
            <person name="Hoff K.J."/>
            <person name="Prost S."/>
        </authorList>
    </citation>
    <scope>NUCLEOTIDE SEQUENCE</scope>
</reference>
<sequence length="356" mass="39891">MLLGPSGLGKTLILDIIAKEYDSLIEEISWASLYAKSLPEAKKELRQIFQRVNNRDRSIILIDDFQYLSPKVGDMESHTISKLLSSLIDNCIGNHVVVIAAANSSDYDDTILKGRSILKEINLKIPNLNDREEILNNILVTKQHNLSAEEVKDIAVHSQGFSYRDLSDVLDDAETIQAFRTQNHENCDKTITFYNVKKALKLKKPSIVESSMKIKEGVIWRMKPYKKEKLLEIVEGPLKYPEIYKQYDIPPSRGILLYGPPGCSKTMIAKALATECNLNFISKNVSDIHNKYVGESEKAVHGLFVMARVKSPCIIFLDEIDALAPGRGSSGGSGVEERIVNTFLQEMDGIEELGMC</sequence>
<proteinExistence type="predicted"/>
<dbReference type="InterPro" id="IPR050168">
    <property type="entry name" value="AAA_ATPase_domain"/>
</dbReference>
<dbReference type="Proteomes" id="UP000807504">
    <property type="component" value="Unassembled WGS sequence"/>
</dbReference>
<dbReference type="EMBL" id="JABXBU010002227">
    <property type="protein sequence ID" value="KAF8774633.1"/>
    <property type="molecule type" value="Genomic_DNA"/>
</dbReference>
<evidence type="ECO:0000256" key="1">
    <source>
        <dbReference type="ARBA" id="ARBA00022741"/>
    </source>
</evidence>
<accession>A0A8T0EKQ2</accession>
<name>A0A8T0EKQ2_ARGBR</name>
<dbReference type="GO" id="GO:0016887">
    <property type="term" value="F:ATP hydrolysis activity"/>
    <property type="evidence" value="ECO:0007669"/>
    <property type="project" value="InterPro"/>
</dbReference>
<dbReference type="GO" id="GO:0051301">
    <property type="term" value="P:cell division"/>
    <property type="evidence" value="ECO:0007669"/>
    <property type="project" value="UniProtKB-KW"/>
</dbReference>
<keyword evidence="2" id="KW-0067">ATP-binding</keyword>
<feature type="domain" description="AAA+ ATPase" evidence="3">
    <location>
        <begin position="251"/>
        <end position="351"/>
    </location>
</feature>
<keyword evidence="4" id="KW-0132">Cell division</keyword>
<dbReference type="PANTHER" id="PTHR23077:SF27">
    <property type="entry name" value="ATPASE FAMILY GENE 2 PROTEIN HOMOLOG A"/>
    <property type="match status" value="1"/>
</dbReference>
<gene>
    <name evidence="4" type="ORF">HNY73_017163</name>
</gene>
<evidence type="ECO:0000256" key="2">
    <source>
        <dbReference type="ARBA" id="ARBA00022840"/>
    </source>
</evidence>
<dbReference type="Gene3D" id="1.10.8.60">
    <property type="match status" value="1"/>
</dbReference>
<evidence type="ECO:0000313" key="4">
    <source>
        <dbReference type="EMBL" id="KAF8774633.1"/>
    </source>
</evidence>
<feature type="domain" description="AAA+ ATPase" evidence="3">
    <location>
        <begin position="1"/>
        <end position="126"/>
    </location>
</feature>
<dbReference type="InterPro" id="IPR003959">
    <property type="entry name" value="ATPase_AAA_core"/>
</dbReference>
<protein>
    <submittedName>
        <fullName evidence="4">Cell division cycle protein 48 like protein</fullName>
    </submittedName>
</protein>
<keyword evidence="1" id="KW-0547">Nucleotide-binding</keyword>
<keyword evidence="4" id="KW-0131">Cell cycle</keyword>
<dbReference type="AlphaFoldDB" id="A0A8T0EKQ2"/>
<comment type="caution">
    <text evidence="4">The sequence shown here is derived from an EMBL/GenBank/DDBJ whole genome shotgun (WGS) entry which is preliminary data.</text>
</comment>
<dbReference type="Gene3D" id="3.40.50.300">
    <property type="entry name" value="P-loop containing nucleotide triphosphate hydrolases"/>
    <property type="match status" value="2"/>
</dbReference>
<dbReference type="InterPro" id="IPR027417">
    <property type="entry name" value="P-loop_NTPase"/>
</dbReference>
<evidence type="ECO:0000313" key="5">
    <source>
        <dbReference type="Proteomes" id="UP000807504"/>
    </source>
</evidence>
<organism evidence="4 5">
    <name type="scientific">Argiope bruennichi</name>
    <name type="common">Wasp spider</name>
    <name type="synonym">Aranea bruennichi</name>
    <dbReference type="NCBI Taxonomy" id="94029"/>
    <lineage>
        <taxon>Eukaryota</taxon>
        <taxon>Metazoa</taxon>
        <taxon>Ecdysozoa</taxon>
        <taxon>Arthropoda</taxon>
        <taxon>Chelicerata</taxon>
        <taxon>Arachnida</taxon>
        <taxon>Araneae</taxon>
        <taxon>Araneomorphae</taxon>
        <taxon>Entelegynae</taxon>
        <taxon>Araneoidea</taxon>
        <taxon>Araneidae</taxon>
        <taxon>Argiope</taxon>
    </lineage>
</organism>
<keyword evidence="5" id="KW-1185">Reference proteome</keyword>
<dbReference type="PANTHER" id="PTHR23077">
    <property type="entry name" value="AAA-FAMILY ATPASE"/>
    <property type="match status" value="1"/>
</dbReference>
<dbReference type="Pfam" id="PF00004">
    <property type="entry name" value="AAA"/>
    <property type="match status" value="2"/>
</dbReference>
<evidence type="ECO:0000259" key="3">
    <source>
        <dbReference type="SMART" id="SM00382"/>
    </source>
</evidence>
<reference evidence="4" key="2">
    <citation type="submission" date="2020-06" db="EMBL/GenBank/DDBJ databases">
        <authorList>
            <person name="Sheffer M."/>
        </authorList>
    </citation>
    <scope>NUCLEOTIDE SEQUENCE</scope>
</reference>
<dbReference type="SUPFAM" id="SSF52540">
    <property type="entry name" value="P-loop containing nucleoside triphosphate hydrolases"/>
    <property type="match status" value="2"/>
</dbReference>
<dbReference type="GO" id="GO:0005524">
    <property type="term" value="F:ATP binding"/>
    <property type="evidence" value="ECO:0007669"/>
    <property type="project" value="UniProtKB-KW"/>
</dbReference>
<dbReference type="InterPro" id="IPR003593">
    <property type="entry name" value="AAA+_ATPase"/>
</dbReference>